<comment type="subcellular location">
    <subcellularLocation>
        <location evidence="1">Nucleus</location>
    </subcellularLocation>
</comment>
<dbReference type="GO" id="GO:0045944">
    <property type="term" value="P:positive regulation of transcription by RNA polymerase II"/>
    <property type="evidence" value="ECO:0007669"/>
    <property type="project" value="TreeGrafter"/>
</dbReference>
<dbReference type="PROSITE" id="PS50048">
    <property type="entry name" value="ZN2_CY6_FUNGAL_2"/>
    <property type="match status" value="1"/>
</dbReference>
<evidence type="ECO:0000259" key="3">
    <source>
        <dbReference type="PROSITE" id="PS50048"/>
    </source>
</evidence>
<dbReference type="EMBL" id="CP138585">
    <property type="protein sequence ID" value="WPH01375.1"/>
    <property type="molecule type" value="Genomic_DNA"/>
</dbReference>
<dbReference type="Pfam" id="PF11951">
    <property type="entry name" value="Fungal_trans_2"/>
    <property type="match status" value="1"/>
</dbReference>
<dbReference type="GO" id="GO:0008270">
    <property type="term" value="F:zinc ion binding"/>
    <property type="evidence" value="ECO:0007669"/>
    <property type="project" value="InterPro"/>
</dbReference>
<dbReference type="InterPro" id="IPR036864">
    <property type="entry name" value="Zn2-C6_fun-type_DNA-bd_sf"/>
</dbReference>
<organism evidence="4 5">
    <name type="scientific">Acrodontium crateriforme</name>
    <dbReference type="NCBI Taxonomy" id="150365"/>
    <lineage>
        <taxon>Eukaryota</taxon>
        <taxon>Fungi</taxon>
        <taxon>Dikarya</taxon>
        <taxon>Ascomycota</taxon>
        <taxon>Pezizomycotina</taxon>
        <taxon>Dothideomycetes</taxon>
        <taxon>Dothideomycetidae</taxon>
        <taxon>Mycosphaerellales</taxon>
        <taxon>Teratosphaeriaceae</taxon>
        <taxon>Acrodontium</taxon>
    </lineage>
</organism>
<keyword evidence="2" id="KW-0539">Nucleus</keyword>
<dbReference type="GO" id="GO:0000981">
    <property type="term" value="F:DNA-binding transcription factor activity, RNA polymerase II-specific"/>
    <property type="evidence" value="ECO:0007669"/>
    <property type="project" value="InterPro"/>
</dbReference>
<dbReference type="PROSITE" id="PS00463">
    <property type="entry name" value="ZN2_CY6_FUNGAL_1"/>
    <property type="match status" value="1"/>
</dbReference>
<keyword evidence="5" id="KW-1185">Reference proteome</keyword>
<dbReference type="SUPFAM" id="SSF57701">
    <property type="entry name" value="Zn2/Cys6 DNA-binding domain"/>
    <property type="match status" value="1"/>
</dbReference>
<gene>
    <name evidence="4" type="ORF">R9X50_00421900</name>
</gene>
<proteinExistence type="predicted"/>
<dbReference type="SMART" id="SM00066">
    <property type="entry name" value="GAL4"/>
    <property type="match status" value="1"/>
</dbReference>
<reference evidence="4 5" key="1">
    <citation type="submission" date="2023-11" db="EMBL/GenBank/DDBJ databases">
        <title>An acidophilic fungus is an integral part of prey digestion in a carnivorous sundew plant.</title>
        <authorList>
            <person name="Tsai I.J."/>
        </authorList>
    </citation>
    <scope>NUCLEOTIDE SEQUENCE [LARGE SCALE GENOMIC DNA]</scope>
    <source>
        <strain evidence="4">169a</strain>
    </source>
</reference>
<evidence type="ECO:0000313" key="4">
    <source>
        <dbReference type="EMBL" id="WPH01375.1"/>
    </source>
</evidence>
<dbReference type="PANTHER" id="PTHR37534:SF48">
    <property type="entry name" value="FINGER DOMAIN PROTEIN, PUTATIVE-RELATED"/>
    <property type="match status" value="1"/>
</dbReference>
<name>A0AAQ3M4Y1_9PEZI</name>
<dbReference type="Pfam" id="PF00172">
    <property type="entry name" value="Zn_clus"/>
    <property type="match status" value="1"/>
</dbReference>
<dbReference type="GO" id="GO:0005634">
    <property type="term" value="C:nucleus"/>
    <property type="evidence" value="ECO:0007669"/>
    <property type="project" value="TreeGrafter"/>
</dbReference>
<sequence length="490" mass="56023">MALMAAAKPGASTPCWECRRRRLLCDGTWPKCRKCATALVNCPGYERRNRPLRWLQPGQIIARRSPKNDSTLALANKGESQTSAEVEVVPRGDVDETMDLHTMDLVELDKKPLRSDIQDAAEAAFYYCAQVSPYEFPCELKPHITTNLITPEMLTEASRHLLIVTMLHHRSIQATGSKTMEPHSMMNLRTLEYKQLAIATINRHLNNELTRIGDEVLFDIWYSAITEILISSKPRWIIHYRAMYKIIDLRGGLATFIRTTAWSHAQILQMLLHMLSIEVTTNSSLLVPMVSRQDTKHWLSILHSGKDEISSFPCPLPLLLNIVEINTLRRERHILWRSAAVDIITRLRDAPIQEWIDSKDVYRKEWSAIIRIFHASVSLFALNTLSNPALPSWTVPFRRSQRKLLFSLLPKAWKMTTLKCILNWSAVIAGFEAAKGTKADRVFVEDFLGTMGREMGAATPFHAQAVLRRFWASGKTEWDECFDDTYSFSM</sequence>
<protein>
    <submittedName>
        <fullName evidence="4">Fungal-specific transcription factor domain-containing protein</fullName>
    </submittedName>
</protein>
<dbReference type="Proteomes" id="UP001303373">
    <property type="component" value="Chromosome 6"/>
</dbReference>
<evidence type="ECO:0000256" key="1">
    <source>
        <dbReference type="ARBA" id="ARBA00004123"/>
    </source>
</evidence>
<dbReference type="CDD" id="cd00067">
    <property type="entry name" value="GAL4"/>
    <property type="match status" value="1"/>
</dbReference>
<accession>A0AAQ3M4Y1</accession>
<dbReference type="InterPro" id="IPR001138">
    <property type="entry name" value="Zn2Cys6_DnaBD"/>
</dbReference>
<dbReference type="Gene3D" id="4.10.240.10">
    <property type="entry name" value="Zn(2)-C6 fungal-type DNA-binding domain"/>
    <property type="match status" value="1"/>
</dbReference>
<dbReference type="AlphaFoldDB" id="A0AAQ3M4Y1"/>
<evidence type="ECO:0000313" key="5">
    <source>
        <dbReference type="Proteomes" id="UP001303373"/>
    </source>
</evidence>
<dbReference type="PANTHER" id="PTHR37534">
    <property type="entry name" value="TRANSCRIPTIONAL ACTIVATOR PROTEIN UGA3"/>
    <property type="match status" value="1"/>
</dbReference>
<dbReference type="InterPro" id="IPR021858">
    <property type="entry name" value="Fun_TF"/>
</dbReference>
<evidence type="ECO:0000256" key="2">
    <source>
        <dbReference type="ARBA" id="ARBA00023242"/>
    </source>
</evidence>
<feature type="domain" description="Zn(2)-C6 fungal-type" evidence="3">
    <location>
        <begin position="14"/>
        <end position="42"/>
    </location>
</feature>
<dbReference type="GO" id="GO:0000976">
    <property type="term" value="F:transcription cis-regulatory region binding"/>
    <property type="evidence" value="ECO:0007669"/>
    <property type="project" value="TreeGrafter"/>
</dbReference>